<gene>
    <name evidence="1" type="ORF">EII35_08235</name>
</gene>
<comment type="caution">
    <text evidence="1">The sequence shown here is derived from an EMBL/GenBank/DDBJ whole genome shotgun (WGS) entry which is preliminary data.</text>
</comment>
<accession>A0A3P1WS67</accession>
<dbReference type="AlphaFoldDB" id="A0A3P1WS67"/>
<sequence>MARGGFLYVTRTHLVFDPHSMNDAVERSRLRIPLWEIRSTRTRQKGLSAILTVSTVRGVELDFLCWSRAKVIAAIEQAQQQLGGPGHSQPM</sequence>
<evidence type="ECO:0000313" key="1">
    <source>
        <dbReference type="EMBL" id="RRD49479.1"/>
    </source>
</evidence>
<proteinExistence type="predicted"/>
<reference evidence="1 2" key="1">
    <citation type="submission" date="2018-11" db="EMBL/GenBank/DDBJ databases">
        <title>Genomes From Bacteria Associated with the Canine Oral Cavity: a Test Case for Automated Genome-Based Taxonomic Assignment.</title>
        <authorList>
            <person name="Coil D.A."/>
            <person name="Jospin G."/>
            <person name="Darling A.E."/>
            <person name="Wallis C."/>
            <person name="Davis I.J."/>
            <person name="Harris S."/>
            <person name="Eisen J.A."/>
            <person name="Holcombe L.J."/>
            <person name="O'Flynn C."/>
        </authorList>
    </citation>
    <scope>NUCLEOTIDE SEQUENCE [LARGE SCALE GENOMIC DNA]</scope>
    <source>
        <strain evidence="1 2">OH2822_COT-296</strain>
    </source>
</reference>
<organism evidence="1 2">
    <name type="scientific">Arachnia propionica</name>
    <dbReference type="NCBI Taxonomy" id="1750"/>
    <lineage>
        <taxon>Bacteria</taxon>
        <taxon>Bacillati</taxon>
        <taxon>Actinomycetota</taxon>
        <taxon>Actinomycetes</taxon>
        <taxon>Propionibacteriales</taxon>
        <taxon>Propionibacteriaceae</taxon>
        <taxon>Arachnia</taxon>
    </lineage>
</organism>
<dbReference type="Proteomes" id="UP000280935">
    <property type="component" value="Unassembled WGS sequence"/>
</dbReference>
<protein>
    <recommendedName>
        <fullName evidence="3">GRAM domain-containing protein</fullName>
    </recommendedName>
</protein>
<dbReference type="EMBL" id="RQYT01000016">
    <property type="protein sequence ID" value="RRD49479.1"/>
    <property type="molecule type" value="Genomic_DNA"/>
</dbReference>
<evidence type="ECO:0000313" key="2">
    <source>
        <dbReference type="Proteomes" id="UP000280935"/>
    </source>
</evidence>
<evidence type="ECO:0008006" key="3">
    <source>
        <dbReference type="Google" id="ProtNLM"/>
    </source>
</evidence>
<name>A0A3P1WS67_9ACTN</name>
<dbReference type="OrthoDB" id="5192608at2"/>